<dbReference type="Pfam" id="PF00258">
    <property type="entry name" value="Flavodoxin_1"/>
    <property type="match status" value="1"/>
</dbReference>
<dbReference type="OrthoDB" id="9816402at2"/>
<evidence type="ECO:0000256" key="5">
    <source>
        <dbReference type="SAM" id="Phobius"/>
    </source>
</evidence>
<dbReference type="EC" id="1.6.2.4" evidence="4"/>
<dbReference type="Gene3D" id="3.40.50.360">
    <property type="match status" value="1"/>
</dbReference>
<evidence type="ECO:0000256" key="3">
    <source>
        <dbReference type="ARBA" id="ARBA00022982"/>
    </source>
</evidence>
<dbReference type="Proteomes" id="UP000050940">
    <property type="component" value="Unassembled WGS sequence"/>
</dbReference>
<feature type="domain" description="FAD-binding FR-type" evidence="7">
    <location>
        <begin position="233"/>
        <end position="396"/>
    </location>
</feature>
<dbReference type="PROSITE" id="PS50902">
    <property type="entry name" value="FLAVODOXIN_LIKE"/>
    <property type="match status" value="1"/>
</dbReference>
<dbReference type="InterPro" id="IPR001094">
    <property type="entry name" value="Flavdoxin-like"/>
</dbReference>
<dbReference type="GO" id="GO:0003958">
    <property type="term" value="F:NADPH-hemoprotein reductase activity"/>
    <property type="evidence" value="ECO:0007669"/>
    <property type="project" value="UniProtKB-EC"/>
</dbReference>
<dbReference type="SUPFAM" id="SSF63380">
    <property type="entry name" value="Riboflavin synthase domain-like"/>
    <property type="match status" value="1"/>
</dbReference>
<dbReference type="Pfam" id="PF00175">
    <property type="entry name" value="NAD_binding_1"/>
    <property type="match status" value="1"/>
</dbReference>
<dbReference type="PRINTS" id="PR00369">
    <property type="entry name" value="FLAVODOXIN"/>
</dbReference>
<dbReference type="PRINTS" id="PR00371">
    <property type="entry name" value="FPNCR"/>
</dbReference>
<dbReference type="InterPro" id="IPR001433">
    <property type="entry name" value="OxRdtase_FAD/NAD-bd"/>
</dbReference>
<proteinExistence type="predicted"/>
<dbReference type="Gene3D" id="3.40.50.80">
    <property type="entry name" value="Nucleotide-binding domain of ferredoxin-NADP reductase (FNR) module"/>
    <property type="match status" value="1"/>
</dbReference>
<evidence type="ECO:0000256" key="4">
    <source>
        <dbReference type="ARBA" id="ARBA00023797"/>
    </source>
</evidence>
<evidence type="ECO:0000313" key="8">
    <source>
        <dbReference type="EMBL" id="KRG87684.1"/>
    </source>
</evidence>
<evidence type="ECO:0000313" key="9">
    <source>
        <dbReference type="Proteomes" id="UP000050940"/>
    </source>
</evidence>
<name>A0A0R0EC66_9GAMM</name>
<evidence type="ECO:0000256" key="2">
    <source>
        <dbReference type="ARBA" id="ARBA00022643"/>
    </source>
</evidence>
<dbReference type="InterPro" id="IPR029039">
    <property type="entry name" value="Flavoprotein-like_sf"/>
</dbReference>
<dbReference type="SUPFAM" id="SSF52218">
    <property type="entry name" value="Flavoproteins"/>
    <property type="match status" value="1"/>
</dbReference>
<evidence type="ECO:0000256" key="1">
    <source>
        <dbReference type="ARBA" id="ARBA00022630"/>
    </source>
</evidence>
<dbReference type="InterPro" id="IPR039261">
    <property type="entry name" value="FNR_nucleotide-bd"/>
</dbReference>
<dbReference type="GO" id="GO:0050660">
    <property type="term" value="F:flavin adenine dinucleotide binding"/>
    <property type="evidence" value="ECO:0007669"/>
    <property type="project" value="TreeGrafter"/>
</dbReference>
<organism evidence="8 9">
    <name type="scientific">Stenotrophomonas daejeonensis</name>
    <dbReference type="NCBI Taxonomy" id="659018"/>
    <lineage>
        <taxon>Bacteria</taxon>
        <taxon>Pseudomonadati</taxon>
        <taxon>Pseudomonadota</taxon>
        <taxon>Gammaproteobacteria</taxon>
        <taxon>Lysobacterales</taxon>
        <taxon>Lysobacteraceae</taxon>
        <taxon>Stenotrophomonas</taxon>
    </lineage>
</organism>
<dbReference type="GO" id="GO:0010181">
    <property type="term" value="F:FMN binding"/>
    <property type="evidence" value="ECO:0007669"/>
    <property type="project" value="InterPro"/>
</dbReference>
<keyword evidence="3" id="KW-0249">Electron transport</keyword>
<protein>
    <recommendedName>
        <fullName evidence="4">NADPH--hemoprotein reductase</fullName>
        <ecNumber evidence="4">1.6.2.4</ecNumber>
    </recommendedName>
</protein>
<dbReference type="STRING" id="659018.ABB34_03590"/>
<keyword evidence="9" id="KW-1185">Reference proteome</keyword>
<feature type="transmembrane region" description="Helical" evidence="5">
    <location>
        <begin position="48"/>
        <end position="65"/>
    </location>
</feature>
<keyword evidence="5" id="KW-1133">Transmembrane helix</keyword>
<reference evidence="8 9" key="1">
    <citation type="submission" date="2015-05" db="EMBL/GenBank/DDBJ databases">
        <title>Genome sequencing and analysis of members of genus Stenotrophomonas.</title>
        <authorList>
            <person name="Patil P.P."/>
            <person name="Midha S."/>
            <person name="Patil P.B."/>
        </authorList>
    </citation>
    <scope>NUCLEOTIDE SEQUENCE [LARGE SCALE GENOMIC DNA]</scope>
    <source>
        <strain evidence="8 9">JCM 16244</strain>
    </source>
</reference>
<dbReference type="InterPro" id="IPR001709">
    <property type="entry name" value="Flavoprot_Pyr_Nucl_cyt_Rdtase"/>
</dbReference>
<dbReference type="PATRIC" id="fig|659018.3.peg.591"/>
<dbReference type="Gene3D" id="2.40.30.10">
    <property type="entry name" value="Translation factors"/>
    <property type="match status" value="1"/>
</dbReference>
<dbReference type="PROSITE" id="PS51384">
    <property type="entry name" value="FAD_FR"/>
    <property type="match status" value="1"/>
</dbReference>
<dbReference type="AlphaFoldDB" id="A0A0R0EC66"/>
<gene>
    <name evidence="8" type="ORF">ABB34_03590</name>
</gene>
<keyword evidence="5" id="KW-0812">Transmembrane</keyword>
<dbReference type="EMBL" id="LDJP01000016">
    <property type="protein sequence ID" value="KRG87684.1"/>
    <property type="molecule type" value="Genomic_DNA"/>
</dbReference>
<feature type="domain" description="Flavodoxin-like" evidence="6">
    <location>
        <begin position="82"/>
        <end position="219"/>
    </location>
</feature>
<dbReference type="PANTHER" id="PTHR19384:SF17">
    <property type="entry name" value="NADPH--CYTOCHROME P450 REDUCTASE"/>
    <property type="match status" value="1"/>
</dbReference>
<dbReference type="InterPro" id="IPR008254">
    <property type="entry name" value="Flavodoxin/NO_synth"/>
</dbReference>
<dbReference type="PANTHER" id="PTHR19384">
    <property type="entry name" value="NITRIC OXIDE SYNTHASE-RELATED"/>
    <property type="match status" value="1"/>
</dbReference>
<dbReference type="RefSeq" id="WP_057639879.1">
    <property type="nucleotide sequence ID" value="NZ_LDJP01000016.1"/>
</dbReference>
<sequence length="535" mass="58543">MNPSRPPRALAGNLAVIALLLVAAGLLLRLHMGEDWWLAAPLPARRTGALAALCAYLAWCLVLWWRARPRRDEAGSDGEPPLLVVWASQTGFARQLAERSAQSLREGGCKVRLRALDEVDAALLAATRKALFVASTTGEGDPPDHALAFLSRVMKQPAALPHLQYAVLALGDRSYDHYCAFGHQLDDWLRRHGAQPLFDTVEVDNADPAALRHWQQLLGQLGDGNPQADWSAPDYQHWQLCDRKLLNPGSAGGPVFHLHLQPADGPLPQWQAGDIAEIGPRHAPATVERWMQAHGFDPGTTLANGRALRDLLAASRLPDAITASDADALAARLQPLPHREYSIASLPAEGGLQLLLRRQAHADGTPGLASGWLCDHAAIGARIDLRLRENSNFHPPAGDAPLLLIGNGTGIAGLRAHLRARIDAGARRNWLLFGERSHAHDFHFGDELRQWQRDGWIERLDTVFSRDGQAHRYVQDALAAHADVLRQWVGDGATVLVCGSLQGMAPAVDAVIAQALGSERKERLTLERRYRRDVY</sequence>
<comment type="caution">
    <text evidence="8">The sequence shown here is derived from an EMBL/GenBank/DDBJ whole genome shotgun (WGS) entry which is preliminary data.</text>
</comment>
<keyword evidence="1" id="KW-0285">Flavoprotein</keyword>
<dbReference type="GO" id="GO:0005829">
    <property type="term" value="C:cytosol"/>
    <property type="evidence" value="ECO:0007669"/>
    <property type="project" value="TreeGrafter"/>
</dbReference>
<dbReference type="SUPFAM" id="SSF52343">
    <property type="entry name" value="Ferredoxin reductase-like, C-terminal NADP-linked domain"/>
    <property type="match status" value="1"/>
</dbReference>
<accession>A0A0R0EC66</accession>
<dbReference type="InterPro" id="IPR017927">
    <property type="entry name" value="FAD-bd_FR_type"/>
</dbReference>
<keyword evidence="3" id="KW-0813">Transport</keyword>
<dbReference type="CDD" id="cd06200">
    <property type="entry name" value="SiR_like1"/>
    <property type="match status" value="1"/>
</dbReference>
<keyword evidence="5" id="KW-0472">Membrane</keyword>
<keyword evidence="2" id="KW-0288">FMN</keyword>
<dbReference type="InterPro" id="IPR017938">
    <property type="entry name" value="Riboflavin_synthase-like_b-brl"/>
</dbReference>
<evidence type="ECO:0000259" key="7">
    <source>
        <dbReference type="PROSITE" id="PS51384"/>
    </source>
</evidence>
<feature type="transmembrane region" description="Helical" evidence="5">
    <location>
        <begin position="9"/>
        <end position="28"/>
    </location>
</feature>
<evidence type="ECO:0000259" key="6">
    <source>
        <dbReference type="PROSITE" id="PS50902"/>
    </source>
</evidence>